<evidence type="ECO:0000313" key="4">
    <source>
        <dbReference type="EMBL" id="MEQ2485592.1"/>
    </source>
</evidence>
<dbReference type="EC" id="2.7.8.-" evidence="4"/>
<comment type="caution">
    <text evidence="4">The sequence shown here is derived from an EMBL/GenBank/DDBJ whole genome shotgun (WGS) entry which is preliminary data.</text>
</comment>
<protein>
    <submittedName>
        <fullName evidence="4">Sugar transferase</fullName>
        <ecNumber evidence="4">2.7.8.-</ecNumber>
    </submittedName>
</protein>
<dbReference type="PANTHER" id="PTHR30576">
    <property type="entry name" value="COLANIC BIOSYNTHESIS UDP-GLUCOSE LIPID CARRIER TRANSFERASE"/>
    <property type="match status" value="1"/>
</dbReference>
<gene>
    <name evidence="4" type="ORF">AAAT34_00820</name>
</gene>
<dbReference type="Proteomes" id="UP001487296">
    <property type="component" value="Unassembled WGS sequence"/>
</dbReference>
<dbReference type="InterPro" id="IPR003362">
    <property type="entry name" value="Bact_transf"/>
</dbReference>
<evidence type="ECO:0000256" key="2">
    <source>
        <dbReference type="SAM" id="Phobius"/>
    </source>
</evidence>
<dbReference type="PANTHER" id="PTHR30576:SF0">
    <property type="entry name" value="UNDECAPRENYL-PHOSPHATE N-ACETYLGALACTOSAMINYL 1-PHOSPHATE TRANSFERASE-RELATED"/>
    <property type="match status" value="1"/>
</dbReference>
<comment type="similarity">
    <text evidence="1">Belongs to the bacterial sugar transferase family.</text>
</comment>
<reference evidence="4 5" key="1">
    <citation type="submission" date="2024-04" db="EMBL/GenBank/DDBJ databases">
        <title>Human intestinal bacterial collection.</title>
        <authorList>
            <person name="Pauvert C."/>
            <person name="Hitch T.C.A."/>
            <person name="Clavel T."/>
        </authorList>
    </citation>
    <scope>NUCLEOTIDE SEQUENCE [LARGE SCALE GENOMIC DNA]</scope>
    <source>
        <strain evidence="4 5">CLA-AA-H145</strain>
    </source>
</reference>
<dbReference type="EMBL" id="JBBNFP010000002">
    <property type="protein sequence ID" value="MEQ2485592.1"/>
    <property type="molecule type" value="Genomic_DNA"/>
</dbReference>
<evidence type="ECO:0000313" key="5">
    <source>
        <dbReference type="Proteomes" id="UP001487296"/>
    </source>
</evidence>
<feature type="transmembrane region" description="Helical" evidence="2">
    <location>
        <begin position="38"/>
        <end position="59"/>
    </location>
</feature>
<proteinExistence type="inferred from homology"/>
<evidence type="ECO:0000259" key="3">
    <source>
        <dbReference type="Pfam" id="PF02397"/>
    </source>
</evidence>
<dbReference type="GO" id="GO:0016740">
    <property type="term" value="F:transferase activity"/>
    <property type="evidence" value="ECO:0007669"/>
    <property type="project" value="UniProtKB-KW"/>
</dbReference>
<keyword evidence="5" id="KW-1185">Reference proteome</keyword>
<keyword evidence="2" id="KW-0812">Transmembrane</keyword>
<keyword evidence="4" id="KW-0808">Transferase</keyword>
<feature type="domain" description="Bacterial sugar transferase" evidence="3">
    <location>
        <begin position="33"/>
        <end position="216"/>
    </location>
</feature>
<evidence type="ECO:0000256" key="1">
    <source>
        <dbReference type="ARBA" id="ARBA00006464"/>
    </source>
</evidence>
<organism evidence="4 5">
    <name type="scientific">Hallella faecis</name>
    <dbReference type="NCBI Taxonomy" id="2841596"/>
    <lineage>
        <taxon>Bacteria</taxon>
        <taxon>Pseudomonadati</taxon>
        <taxon>Bacteroidota</taxon>
        <taxon>Bacteroidia</taxon>
        <taxon>Bacteroidales</taxon>
        <taxon>Prevotellaceae</taxon>
        <taxon>Hallella</taxon>
    </lineage>
</organism>
<name>A0ABV1FMG5_9BACT</name>
<sequence length="221" mass="26178">MTNPSTEYPQTISLLSEEDYVEDGMTEAGRDLKRCADFFVALFCLIVFAPLFLICYIAVRREDDGPAIYKQERIGRYGLPFYIYKFRSMKLNAENDGPQLTASEDDNRLTKVGRFLRSHHLDELPQLYNVLIGDMAFIGPRPERKFYIDQIMQRDPRYQNLYQIRPGVTSYATLYNGYCDTIEKMLRRLDLDLYYLKHRSWWFDAKILFMTFINIVFGKKF</sequence>
<accession>A0ABV1FMG5</accession>
<keyword evidence="2" id="KW-0472">Membrane</keyword>
<keyword evidence="2" id="KW-1133">Transmembrane helix</keyword>
<dbReference type="Pfam" id="PF02397">
    <property type="entry name" value="Bac_transf"/>
    <property type="match status" value="1"/>
</dbReference>